<proteinExistence type="predicted"/>
<reference evidence="1 2" key="1">
    <citation type="submission" date="2018-06" db="EMBL/GenBank/DDBJ databases">
        <authorList>
            <consortium name="Pathogen Informatics"/>
            <person name="Doyle S."/>
        </authorList>
    </citation>
    <scope>NUCLEOTIDE SEQUENCE [LARGE SCALE GENOMIC DNA]</scope>
    <source>
        <strain evidence="1 2">NCTC12722</strain>
    </source>
</reference>
<dbReference type="EMBL" id="UIGB01000001">
    <property type="protein sequence ID" value="SUU86079.1"/>
    <property type="molecule type" value="Genomic_DNA"/>
</dbReference>
<protein>
    <submittedName>
        <fullName evidence="1">Uncharacterized protein</fullName>
    </submittedName>
</protein>
<name>A0A380WBR6_AFIFE</name>
<evidence type="ECO:0000313" key="1">
    <source>
        <dbReference type="EMBL" id="SUU86079.1"/>
    </source>
</evidence>
<gene>
    <name evidence="1" type="ORF">NCTC12722_03300</name>
</gene>
<accession>A0A380WBR6</accession>
<dbReference type="Proteomes" id="UP000254343">
    <property type="component" value="Unassembled WGS sequence"/>
</dbReference>
<evidence type="ECO:0000313" key="2">
    <source>
        <dbReference type="Proteomes" id="UP000254343"/>
    </source>
</evidence>
<organism evidence="1 2">
    <name type="scientific">Afipia felis</name>
    <name type="common">Cat scratch disease bacillus</name>
    <dbReference type="NCBI Taxonomy" id="1035"/>
    <lineage>
        <taxon>Bacteria</taxon>
        <taxon>Pseudomonadati</taxon>
        <taxon>Pseudomonadota</taxon>
        <taxon>Alphaproteobacteria</taxon>
        <taxon>Hyphomicrobiales</taxon>
        <taxon>Nitrobacteraceae</taxon>
        <taxon>Afipia</taxon>
    </lineage>
</organism>
<sequence length="69" mass="7811">MREALEPCRVEHKAFDKWAEANRYDMHQHSLHYLFVDPETYAARQGWKAALEYVSSALSASEAKAGGPS</sequence>
<dbReference type="AlphaFoldDB" id="A0A380WBR6"/>